<protein>
    <submittedName>
        <fullName evidence="1">Uncharacterized protein</fullName>
    </submittedName>
</protein>
<accession>A0A0P1AP77</accession>
<reference evidence="2" key="1">
    <citation type="submission" date="2014-09" db="EMBL/GenBank/DDBJ databases">
        <authorList>
            <person name="Sharma Rahul"/>
            <person name="Thines Marco"/>
        </authorList>
    </citation>
    <scope>NUCLEOTIDE SEQUENCE [LARGE SCALE GENOMIC DNA]</scope>
</reference>
<dbReference type="Proteomes" id="UP000054928">
    <property type="component" value="Unassembled WGS sequence"/>
</dbReference>
<keyword evidence="2" id="KW-1185">Reference proteome</keyword>
<dbReference type="EMBL" id="CCYD01000653">
    <property type="protein sequence ID" value="CEG43000.1"/>
    <property type="molecule type" value="Genomic_DNA"/>
</dbReference>
<dbReference type="RefSeq" id="XP_024579369.1">
    <property type="nucleotide sequence ID" value="XM_024728943.2"/>
</dbReference>
<name>A0A0P1AP77_PLAHL</name>
<sequence length="118" mass="13623">MKSFLYLALLRKRLSDFADTSNEYADIYKSGFTPPSRLRLRTNANSTENLSVVIRRSPSARHAYSIRETRIRGKGQSRYFCMSWRHGEIFTSGSACGHRDMPKDMSWHINKPIYAGDD</sequence>
<dbReference type="GeneID" id="36409725"/>
<organism evidence="1 2">
    <name type="scientific">Plasmopara halstedii</name>
    <name type="common">Downy mildew of sunflower</name>
    <dbReference type="NCBI Taxonomy" id="4781"/>
    <lineage>
        <taxon>Eukaryota</taxon>
        <taxon>Sar</taxon>
        <taxon>Stramenopiles</taxon>
        <taxon>Oomycota</taxon>
        <taxon>Peronosporomycetes</taxon>
        <taxon>Peronosporales</taxon>
        <taxon>Peronosporaceae</taxon>
        <taxon>Plasmopara</taxon>
    </lineage>
</organism>
<proteinExistence type="predicted"/>
<evidence type="ECO:0000313" key="1">
    <source>
        <dbReference type="EMBL" id="CEG43000.1"/>
    </source>
</evidence>
<dbReference type="AlphaFoldDB" id="A0A0P1AP77"/>
<evidence type="ECO:0000313" key="2">
    <source>
        <dbReference type="Proteomes" id="UP000054928"/>
    </source>
</evidence>